<evidence type="ECO:0000313" key="3">
    <source>
        <dbReference type="EnsemblPlants" id="Kaladp0079s0147.1.v1.1"/>
    </source>
</evidence>
<dbReference type="AlphaFoldDB" id="A0A7N0UQM1"/>
<dbReference type="Proteomes" id="UP000594263">
    <property type="component" value="Unplaced"/>
</dbReference>
<accession>A0A7N0UQM1</accession>
<feature type="transmembrane region" description="Helical" evidence="2">
    <location>
        <begin position="138"/>
        <end position="157"/>
    </location>
</feature>
<dbReference type="OMA" id="WVSIARQ"/>
<keyword evidence="2" id="KW-0812">Transmembrane</keyword>
<sequence>MAARAIHCRLPEIKSARKPTKTTPLSRLRPRIDSDKDKNLNGNNNTKIVLQPRLATLRSYGSDGPGVFKTARDGGISEQVSPFVDKLFDYIDTTKKSHDFEIVSGRLAMMVFAATVTTEVLTGSSIFQKLDAQGIDDAAVACLGAIGFAAVFAWVSIARQRVGGLFDLTRNAFIDSVVDQIVDGLFELSDWTDEA</sequence>
<name>A0A7N0UQM1_KALFE</name>
<protein>
    <recommendedName>
        <fullName evidence="5">Stress enhanced protein 2</fullName>
    </recommendedName>
</protein>
<evidence type="ECO:0000256" key="2">
    <source>
        <dbReference type="SAM" id="Phobius"/>
    </source>
</evidence>
<proteinExistence type="predicted"/>
<keyword evidence="4" id="KW-1185">Reference proteome</keyword>
<dbReference type="GO" id="GO:0009507">
    <property type="term" value="C:chloroplast"/>
    <property type="evidence" value="ECO:0007669"/>
    <property type="project" value="UniProtKB-SubCell"/>
</dbReference>
<dbReference type="SUPFAM" id="SSF103511">
    <property type="entry name" value="Chlorophyll a-b binding protein"/>
    <property type="match status" value="1"/>
</dbReference>
<dbReference type="Gramene" id="Kaladp0079s0147.1.v1.1">
    <property type="protein sequence ID" value="Kaladp0079s0147.1.v1.1"/>
    <property type="gene ID" value="Kaladp0079s0147.v1.1"/>
</dbReference>
<keyword evidence="2" id="KW-0472">Membrane</keyword>
<evidence type="ECO:0000256" key="1">
    <source>
        <dbReference type="SAM" id="MobiDB-lite"/>
    </source>
</evidence>
<dbReference type="PANTHER" id="PTHR36490:SF1">
    <property type="entry name" value="STRESS ENHANCED PROTEIN 2, CHLOROPLASTIC"/>
    <property type="match status" value="1"/>
</dbReference>
<feature type="region of interest" description="Disordered" evidence="1">
    <location>
        <begin position="15"/>
        <end position="44"/>
    </location>
</feature>
<dbReference type="PANTHER" id="PTHR36490">
    <property type="entry name" value="STRESS ENHANCED PROTEIN 2, CHLOROPLASTIC"/>
    <property type="match status" value="1"/>
</dbReference>
<evidence type="ECO:0000313" key="4">
    <source>
        <dbReference type="Proteomes" id="UP000594263"/>
    </source>
</evidence>
<feature type="compositionally biased region" description="Basic and acidic residues" evidence="1">
    <location>
        <begin position="30"/>
        <end position="39"/>
    </location>
</feature>
<dbReference type="GO" id="GO:0071486">
    <property type="term" value="P:cellular response to high light intensity"/>
    <property type="evidence" value="ECO:0007669"/>
    <property type="project" value="InterPro"/>
</dbReference>
<reference evidence="3" key="1">
    <citation type="submission" date="2021-01" db="UniProtKB">
        <authorList>
            <consortium name="EnsemblPlants"/>
        </authorList>
    </citation>
    <scope>IDENTIFICATION</scope>
</reference>
<dbReference type="EnsemblPlants" id="Kaladp0079s0147.1.v1.1">
    <property type="protein sequence ID" value="Kaladp0079s0147.1.v1.1"/>
    <property type="gene ID" value="Kaladp0079s0147.v1.1"/>
</dbReference>
<evidence type="ECO:0008006" key="5">
    <source>
        <dbReference type="Google" id="ProtNLM"/>
    </source>
</evidence>
<feature type="transmembrane region" description="Helical" evidence="2">
    <location>
        <begin position="107"/>
        <end position="126"/>
    </location>
</feature>
<keyword evidence="2" id="KW-1133">Transmembrane helix</keyword>
<dbReference type="InterPro" id="IPR044971">
    <property type="entry name" value="SEP2"/>
</dbReference>
<organism evidence="3 4">
    <name type="scientific">Kalanchoe fedtschenkoi</name>
    <name type="common">Lavender scallops</name>
    <name type="synonym">South American air plant</name>
    <dbReference type="NCBI Taxonomy" id="63787"/>
    <lineage>
        <taxon>Eukaryota</taxon>
        <taxon>Viridiplantae</taxon>
        <taxon>Streptophyta</taxon>
        <taxon>Embryophyta</taxon>
        <taxon>Tracheophyta</taxon>
        <taxon>Spermatophyta</taxon>
        <taxon>Magnoliopsida</taxon>
        <taxon>eudicotyledons</taxon>
        <taxon>Gunneridae</taxon>
        <taxon>Pentapetalae</taxon>
        <taxon>Saxifragales</taxon>
        <taxon>Crassulaceae</taxon>
        <taxon>Kalanchoe</taxon>
    </lineage>
</organism>
<dbReference type="GO" id="GO:0016020">
    <property type="term" value="C:membrane"/>
    <property type="evidence" value="ECO:0007669"/>
    <property type="project" value="UniProtKB-SubCell"/>
</dbReference>